<dbReference type="EMBL" id="JAKUCV010006037">
    <property type="protein sequence ID" value="KAJ4828944.1"/>
    <property type="molecule type" value="Genomic_DNA"/>
</dbReference>
<dbReference type="AlphaFoldDB" id="A0A9Q0J5C0"/>
<dbReference type="PANTHER" id="PTHR33710:SF77">
    <property type="entry name" value="DNASE I-LIKE SUPERFAMILY PROTEIN"/>
    <property type="match status" value="1"/>
</dbReference>
<feature type="compositionally biased region" description="Basic and acidic residues" evidence="1">
    <location>
        <begin position="26"/>
        <end position="35"/>
    </location>
</feature>
<evidence type="ECO:0000313" key="3">
    <source>
        <dbReference type="EMBL" id="KAJ4828944.1"/>
    </source>
</evidence>
<dbReference type="SUPFAM" id="SSF56219">
    <property type="entry name" value="DNase I-like"/>
    <property type="match status" value="1"/>
</dbReference>
<keyword evidence="4" id="KW-1185">Reference proteome</keyword>
<comment type="caution">
    <text evidence="3">The sequence shown here is derived from an EMBL/GenBank/DDBJ whole genome shotgun (WGS) entry which is preliminary data.</text>
</comment>
<feature type="region of interest" description="Disordered" evidence="1">
    <location>
        <begin position="1"/>
        <end position="280"/>
    </location>
</feature>
<dbReference type="OrthoDB" id="1750980at2759"/>
<feature type="compositionally biased region" description="Polar residues" evidence="1">
    <location>
        <begin position="1"/>
        <end position="11"/>
    </location>
</feature>
<evidence type="ECO:0000256" key="1">
    <source>
        <dbReference type="SAM" id="MobiDB-lite"/>
    </source>
</evidence>
<reference evidence="3" key="2">
    <citation type="journal article" date="2023" name="Plants (Basel)">
        <title>Annotation of the Turnera subulata (Passifloraceae) Draft Genome Reveals the S-Locus Evolved after the Divergence of Turneroideae from Passifloroideae in a Stepwise Manner.</title>
        <authorList>
            <person name="Henning P.M."/>
            <person name="Roalson E.H."/>
            <person name="Mir W."/>
            <person name="McCubbin A.G."/>
            <person name="Shore J.S."/>
        </authorList>
    </citation>
    <scope>NUCLEOTIDE SEQUENCE</scope>
    <source>
        <strain evidence="3">F60SS</strain>
    </source>
</reference>
<accession>A0A9Q0J5C0</accession>
<evidence type="ECO:0000313" key="4">
    <source>
        <dbReference type="Proteomes" id="UP001141552"/>
    </source>
</evidence>
<feature type="compositionally biased region" description="Polar residues" evidence="1">
    <location>
        <begin position="188"/>
        <end position="211"/>
    </location>
</feature>
<dbReference type="Pfam" id="PF03372">
    <property type="entry name" value="Exo_endo_phos"/>
    <property type="match status" value="1"/>
</dbReference>
<feature type="compositionally biased region" description="Polar residues" evidence="1">
    <location>
        <begin position="155"/>
        <end position="167"/>
    </location>
</feature>
<dbReference type="InterPro" id="IPR005135">
    <property type="entry name" value="Endo/exonuclease/phosphatase"/>
</dbReference>
<evidence type="ECO:0000259" key="2">
    <source>
        <dbReference type="Pfam" id="PF03372"/>
    </source>
</evidence>
<protein>
    <recommendedName>
        <fullName evidence="2">Endonuclease/exonuclease/phosphatase domain-containing protein</fullName>
    </recommendedName>
</protein>
<dbReference type="Gene3D" id="3.60.10.10">
    <property type="entry name" value="Endonuclease/exonuclease/phosphatase"/>
    <property type="match status" value="1"/>
</dbReference>
<proteinExistence type="predicted"/>
<dbReference type="PANTHER" id="PTHR33710">
    <property type="entry name" value="BNAC02G09200D PROTEIN"/>
    <property type="match status" value="1"/>
</dbReference>
<gene>
    <name evidence="3" type="ORF">Tsubulata_007388</name>
</gene>
<reference evidence="3" key="1">
    <citation type="submission" date="2022-02" db="EMBL/GenBank/DDBJ databases">
        <authorList>
            <person name="Henning P.M."/>
            <person name="McCubbin A.G."/>
            <person name="Shore J.S."/>
        </authorList>
    </citation>
    <scope>NUCLEOTIDE SEQUENCE</scope>
    <source>
        <strain evidence="3">F60SS</strain>
        <tissue evidence="3">Leaves</tissue>
    </source>
</reference>
<dbReference type="InterPro" id="IPR036691">
    <property type="entry name" value="Endo/exonu/phosph_ase_sf"/>
</dbReference>
<dbReference type="Proteomes" id="UP001141552">
    <property type="component" value="Unassembled WGS sequence"/>
</dbReference>
<feature type="domain" description="Endonuclease/exonuclease/phosphatase" evidence="2">
    <location>
        <begin position="308"/>
        <end position="517"/>
    </location>
</feature>
<feature type="compositionally biased region" description="Polar residues" evidence="1">
    <location>
        <begin position="89"/>
        <end position="110"/>
    </location>
</feature>
<dbReference type="GO" id="GO:0003824">
    <property type="term" value="F:catalytic activity"/>
    <property type="evidence" value="ECO:0007669"/>
    <property type="project" value="InterPro"/>
</dbReference>
<organism evidence="3 4">
    <name type="scientific">Turnera subulata</name>
    <dbReference type="NCBI Taxonomy" id="218843"/>
    <lineage>
        <taxon>Eukaryota</taxon>
        <taxon>Viridiplantae</taxon>
        <taxon>Streptophyta</taxon>
        <taxon>Embryophyta</taxon>
        <taxon>Tracheophyta</taxon>
        <taxon>Spermatophyta</taxon>
        <taxon>Magnoliopsida</taxon>
        <taxon>eudicotyledons</taxon>
        <taxon>Gunneridae</taxon>
        <taxon>Pentapetalae</taxon>
        <taxon>rosids</taxon>
        <taxon>fabids</taxon>
        <taxon>Malpighiales</taxon>
        <taxon>Passifloraceae</taxon>
        <taxon>Turnera</taxon>
    </lineage>
</organism>
<sequence length="681" mass="75780">MESAPSPNSADGVNPPANPPDSGAQTREDRPEVNKGNDLGEWMTVQPRSRRLPRSSPNQGSIGGAAVTPLASNRFHSLFTENLREDQSFRNPSPSLPTTFQTQSRSSPYTKTPKGKAPSQKAQGPIKTSGGTTSRKPNRPPLTDLSNFPILPSGPGQTSKAQNSPQRPTCDFKAPSPATTPPEKPSIKQKNPNPHSSVSLDESQHKQVINPQNPPAGIQPKLHNSPPTKPITILTPSKPPDPPRVGAEHSGEAVLPHEQQSAPLPAGLDPGGHLEGNADSPMEIVPQVEDMCVDVVAPFGAVERADRGAGKKQFRNRVKDLVREYKPTILVVVEPRISGTKADRIIRRLGFSNSHRVEARGYAGGLWMLWNASIVDVSIIHSHTQFIHSKVVYQGSPFVFTAIYGSPQEKWRRFLWQNIEALAVNISEPWILSGDFNAILSGEERKDRLGRNGVANNQFLQCVNTTHLIDLGSNGPKFTWRRGREHARLDRVLCNLRWLSVFPTMSVINLPLLSSDHRPILLRQTPQPGGPPPERPFRFQTAWTHHPDFKRFVTDQWVPHDKALEAAGNFIENVQQWNVQVFGNIHKRKRRLLARINGIQRYLENKPSCFLSNLELELRLELESILMQEELLWQQKAKTQWIQAGDRNTPYFHASSTIKQKMILTPSRETISGTGSHNSKT</sequence>
<name>A0A9Q0J5C0_9ROSI</name>